<dbReference type="InterPro" id="IPR011004">
    <property type="entry name" value="Trimer_LpxA-like_sf"/>
</dbReference>
<dbReference type="RefSeq" id="WP_021127880.1">
    <property type="nucleotide sequence ID" value="NZ_CDNY01000003.1"/>
</dbReference>
<dbReference type="InterPro" id="IPR001451">
    <property type="entry name" value="Hexapep"/>
</dbReference>
<dbReference type="PANTHER" id="PTHR43300">
    <property type="entry name" value="ACETYLTRANSFERASE"/>
    <property type="match status" value="1"/>
</dbReference>
<evidence type="ECO:0000256" key="2">
    <source>
        <dbReference type="ARBA" id="ARBA00022737"/>
    </source>
</evidence>
<name>A0A9P1L2X2_PARSO</name>
<gene>
    <name evidence="3" type="primary">dapH_2</name>
    <name evidence="3" type="ORF">UMC4404_15211</name>
</gene>
<organism evidence="3 4">
    <name type="scientific">Paraclostridium sordellii</name>
    <name type="common">Clostridium sordellii</name>
    <dbReference type="NCBI Taxonomy" id="1505"/>
    <lineage>
        <taxon>Bacteria</taxon>
        <taxon>Bacillati</taxon>
        <taxon>Bacillota</taxon>
        <taxon>Clostridia</taxon>
        <taxon>Peptostreptococcales</taxon>
        <taxon>Peptostreptococcaceae</taxon>
        <taxon>Paraclostridium</taxon>
    </lineage>
</organism>
<keyword evidence="2" id="KW-0677">Repeat</keyword>
<evidence type="ECO:0000313" key="3">
    <source>
        <dbReference type="EMBL" id="CEO33541.1"/>
    </source>
</evidence>
<dbReference type="EC" id="2.3.1.89" evidence="3"/>
<evidence type="ECO:0000256" key="1">
    <source>
        <dbReference type="ARBA" id="ARBA00022679"/>
    </source>
</evidence>
<dbReference type="SUPFAM" id="SSF51161">
    <property type="entry name" value="Trimeric LpxA-like enzymes"/>
    <property type="match status" value="1"/>
</dbReference>
<dbReference type="CDD" id="cd04647">
    <property type="entry name" value="LbH_MAT_like"/>
    <property type="match status" value="1"/>
</dbReference>
<dbReference type="Proteomes" id="UP000049685">
    <property type="component" value="Unassembled WGS sequence"/>
</dbReference>
<keyword evidence="3" id="KW-0012">Acyltransferase</keyword>
<reference evidence="4" key="1">
    <citation type="submission" date="2015-01" db="EMBL/GenBank/DDBJ databases">
        <authorList>
            <person name="Aslett A.Martin."/>
            <person name="De Silva Nishadi"/>
        </authorList>
    </citation>
    <scope>NUCLEOTIDE SEQUENCE [LARGE SCALE GENOMIC DNA]</scope>
    <source>
        <strain evidence="4">UMC4404</strain>
    </source>
</reference>
<dbReference type="Gene3D" id="2.160.10.10">
    <property type="entry name" value="Hexapeptide repeat proteins"/>
    <property type="match status" value="1"/>
</dbReference>
<dbReference type="EMBL" id="CDNY01000003">
    <property type="protein sequence ID" value="CEO33541.1"/>
    <property type="molecule type" value="Genomic_DNA"/>
</dbReference>
<dbReference type="InterPro" id="IPR050179">
    <property type="entry name" value="Trans_hexapeptide_repeat"/>
</dbReference>
<evidence type="ECO:0000313" key="4">
    <source>
        <dbReference type="Proteomes" id="UP000049685"/>
    </source>
</evidence>
<proteinExistence type="predicted"/>
<accession>A0A9P1L2X2</accession>
<sequence>MANLKKFLNIIKITIKNIAKFFYNLTIDNTRLIDIARKKGVKIGENCRLYSNNFGSEPYLIEIGNHVTVTNGVQFITHDGGVWVFREEKLPNADLLGKIKIEDNCFIGTNAIILPSVTIGENSIVAAGSVVTKSIPKNSVVAGVPARVIKNTDEYYEGIKDRVINTKQLDSASKKTIILEKLNEF</sequence>
<dbReference type="InterPro" id="IPR018357">
    <property type="entry name" value="Hexapep_transf_CS"/>
</dbReference>
<keyword evidence="1 3" id="KW-0808">Transferase</keyword>
<dbReference type="AlphaFoldDB" id="A0A9P1L2X2"/>
<dbReference type="GO" id="GO:0047200">
    <property type="term" value="F:tetrahydrodipicolinate N-acetyltransferase activity"/>
    <property type="evidence" value="ECO:0007669"/>
    <property type="project" value="UniProtKB-EC"/>
</dbReference>
<comment type="caution">
    <text evidence="3">The sequence shown here is derived from an EMBL/GenBank/DDBJ whole genome shotgun (WGS) entry which is preliminary data.</text>
</comment>
<protein>
    <submittedName>
        <fullName evidence="3">Acetyltransferase</fullName>
        <ecNumber evidence="3">2.3.1.89</ecNumber>
    </submittedName>
</protein>
<dbReference type="PROSITE" id="PS00101">
    <property type="entry name" value="HEXAPEP_TRANSFERASES"/>
    <property type="match status" value="1"/>
</dbReference>
<dbReference type="Pfam" id="PF14602">
    <property type="entry name" value="Hexapep_2"/>
    <property type="match status" value="1"/>
</dbReference>